<organism evidence="1 2">
    <name type="scientific">Prevotella scopos JCM 17725</name>
    <dbReference type="NCBI Taxonomy" id="1236518"/>
    <lineage>
        <taxon>Bacteria</taxon>
        <taxon>Pseudomonadati</taxon>
        <taxon>Bacteroidota</taxon>
        <taxon>Bacteroidia</taxon>
        <taxon>Bacteroidales</taxon>
        <taxon>Prevotellaceae</taxon>
        <taxon>Prevotella</taxon>
    </lineage>
</organism>
<evidence type="ECO:0008006" key="3">
    <source>
        <dbReference type="Google" id="ProtNLM"/>
    </source>
</evidence>
<comment type="caution">
    <text evidence="1">The sequence shown here is derived from an EMBL/GenBank/DDBJ whole genome shotgun (WGS) entry which is preliminary data.</text>
</comment>
<sequence>MTIKSCVLLEARLLDNILGSMKNYPHDSF</sequence>
<name>A0AAX2F376_9BACT</name>
<evidence type="ECO:0000313" key="1">
    <source>
        <dbReference type="EMBL" id="SHF73079.1"/>
    </source>
</evidence>
<keyword evidence="2" id="KW-1185">Reference proteome</keyword>
<reference evidence="1 2" key="1">
    <citation type="submission" date="2016-11" db="EMBL/GenBank/DDBJ databases">
        <authorList>
            <person name="Varghese N."/>
            <person name="Submissions S."/>
        </authorList>
    </citation>
    <scope>NUCLEOTIDE SEQUENCE [LARGE SCALE GENOMIC DNA]</scope>
    <source>
        <strain evidence="1 2">DSM 22613</strain>
    </source>
</reference>
<dbReference type="EMBL" id="FQWA01000007">
    <property type="protein sequence ID" value="SHF73079.1"/>
    <property type="molecule type" value="Genomic_DNA"/>
</dbReference>
<gene>
    <name evidence="1" type="ORF">SAMN05444364_10721</name>
</gene>
<proteinExistence type="predicted"/>
<evidence type="ECO:0000313" key="2">
    <source>
        <dbReference type="Proteomes" id="UP000184105"/>
    </source>
</evidence>
<accession>A0AAX2F376</accession>
<dbReference type="AlphaFoldDB" id="A0AAX2F376"/>
<protein>
    <recommendedName>
        <fullName evidence="3">Transposase</fullName>
    </recommendedName>
</protein>
<dbReference type="Proteomes" id="UP000184105">
    <property type="component" value="Unassembled WGS sequence"/>
</dbReference>